<dbReference type="RefSeq" id="WP_256394496.1">
    <property type="nucleotide sequence ID" value="NZ_JANHDJ010000001.1"/>
</dbReference>
<organism evidence="1 2">
    <name type="scientific">Halohasta litorea</name>
    <dbReference type="NCBI Taxonomy" id="869891"/>
    <lineage>
        <taxon>Archaea</taxon>
        <taxon>Methanobacteriati</taxon>
        <taxon>Methanobacteriota</taxon>
        <taxon>Stenosarchaea group</taxon>
        <taxon>Halobacteria</taxon>
        <taxon>Halobacteriales</taxon>
        <taxon>Haloferacaceae</taxon>
        <taxon>Halohasta</taxon>
    </lineage>
</organism>
<proteinExistence type="predicted"/>
<evidence type="ECO:0000313" key="1">
    <source>
        <dbReference type="EMBL" id="MFD1640798.1"/>
    </source>
</evidence>
<dbReference type="InterPro" id="IPR027396">
    <property type="entry name" value="DsrEFH-like"/>
</dbReference>
<dbReference type="PANTHER" id="PTHR37691:SF1">
    <property type="entry name" value="BLR3518 PROTEIN"/>
    <property type="match status" value="1"/>
</dbReference>
<protein>
    <submittedName>
        <fullName evidence="1">DsrE family protein</fullName>
    </submittedName>
</protein>
<accession>A0ABD6D464</accession>
<evidence type="ECO:0000313" key="2">
    <source>
        <dbReference type="Proteomes" id="UP001597052"/>
    </source>
</evidence>
<dbReference type="SUPFAM" id="SSF75169">
    <property type="entry name" value="DsrEFH-like"/>
    <property type="match status" value="1"/>
</dbReference>
<sequence>MTSQHALVVHITSDTASDWQMALRNLQNLVRDSSVSTPPEEMQVVINGPAVRFLLDSSPDAPKITKMLTAGVTVSVCSNSLSLFDHDPSSVTEGVTIVTSGVAEVVRAQQQGKNYLQLP</sequence>
<keyword evidence="2" id="KW-1185">Reference proteome</keyword>
<dbReference type="Gene3D" id="3.40.1260.10">
    <property type="entry name" value="DsrEFH-like"/>
    <property type="match status" value="1"/>
</dbReference>
<comment type="caution">
    <text evidence="1">The sequence shown here is derived from an EMBL/GenBank/DDBJ whole genome shotgun (WGS) entry which is preliminary data.</text>
</comment>
<gene>
    <name evidence="1" type="ORF">ACFSBW_02755</name>
</gene>
<name>A0ABD6D464_9EURY</name>
<dbReference type="EMBL" id="JBHUDM010000001">
    <property type="protein sequence ID" value="MFD1640798.1"/>
    <property type="molecule type" value="Genomic_DNA"/>
</dbReference>
<dbReference type="Pfam" id="PF02635">
    <property type="entry name" value="DsrE"/>
    <property type="match status" value="1"/>
</dbReference>
<reference evidence="1 2" key="1">
    <citation type="journal article" date="2019" name="Int. J. Syst. Evol. Microbiol.">
        <title>The Global Catalogue of Microorganisms (GCM) 10K type strain sequencing project: providing services to taxonomists for standard genome sequencing and annotation.</title>
        <authorList>
            <consortium name="The Broad Institute Genomics Platform"/>
            <consortium name="The Broad Institute Genome Sequencing Center for Infectious Disease"/>
            <person name="Wu L."/>
            <person name="Ma J."/>
        </authorList>
    </citation>
    <scope>NUCLEOTIDE SEQUENCE [LARGE SCALE GENOMIC DNA]</scope>
    <source>
        <strain evidence="1 2">CGMCC 1.10593</strain>
    </source>
</reference>
<dbReference type="PANTHER" id="PTHR37691">
    <property type="entry name" value="BLR3518 PROTEIN"/>
    <property type="match status" value="1"/>
</dbReference>
<dbReference type="Proteomes" id="UP001597052">
    <property type="component" value="Unassembled WGS sequence"/>
</dbReference>
<dbReference type="InterPro" id="IPR003787">
    <property type="entry name" value="Sulphur_relay_DsrE/F-like"/>
</dbReference>
<dbReference type="AlphaFoldDB" id="A0ABD6D464"/>